<protein>
    <submittedName>
        <fullName evidence="1">Uncharacterized protein</fullName>
    </submittedName>
</protein>
<evidence type="ECO:0000313" key="2">
    <source>
        <dbReference type="Proteomes" id="UP000821845"/>
    </source>
</evidence>
<evidence type="ECO:0000313" key="1">
    <source>
        <dbReference type="EMBL" id="KAH6933533.1"/>
    </source>
</evidence>
<gene>
    <name evidence="1" type="ORF">HPB50_015990</name>
</gene>
<name>A0ACB7SFM5_HYAAI</name>
<dbReference type="EMBL" id="CM023484">
    <property type="protein sequence ID" value="KAH6933533.1"/>
    <property type="molecule type" value="Genomic_DNA"/>
</dbReference>
<sequence length="112" mass="12567">MQQALTREGEARWNIKSSKARRGHFAVARVKEDPGYAMADEEGTSSSSTTNASELKPPHFWPKNTRVWFNQVEAHFQLCRITPQESKYLHVIAALPPDITDAIDDVLTSTPS</sequence>
<keyword evidence="2" id="KW-1185">Reference proteome</keyword>
<accession>A0ACB7SFM5</accession>
<proteinExistence type="predicted"/>
<reference evidence="1" key="1">
    <citation type="submission" date="2020-05" db="EMBL/GenBank/DDBJ databases">
        <title>Large-scale comparative analyses of tick genomes elucidate their genetic diversity and vector capacities.</title>
        <authorList>
            <person name="Jia N."/>
            <person name="Wang J."/>
            <person name="Shi W."/>
            <person name="Du L."/>
            <person name="Sun Y."/>
            <person name="Zhan W."/>
            <person name="Jiang J."/>
            <person name="Wang Q."/>
            <person name="Zhang B."/>
            <person name="Ji P."/>
            <person name="Sakyi L.B."/>
            <person name="Cui X."/>
            <person name="Yuan T."/>
            <person name="Jiang B."/>
            <person name="Yang W."/>
            <person name="Lam T.T.-Y."/>
            <person name="Chang Q."/>
            <person name="Ding S."/>
            <person name="Wang X."/>
            <person name="Zhu J."/>
            <person name="Ruan X."/>
            <person name="Zhao L."/>
            <person name="Wei J."/>
            <person name="Que T."/>
            <person name="Du C."/>
            <person name="Cheng J."/>
            <person name="Dai P."/>
            <person name="Han X."/>
            <person name="Huang E."/>
            <person name="Gao Y."/>
            <person name="Liu J."/>
            <person name="Shao H."/>
            <person name="Ye R."/>
            <person name="Li L."/>
            <person name="Wei W."/>
            <person name="Wang X."/>
            <person name="Wang C."/>
            <person name="Yang T."/>
            <person name="Huo Q."/>
            <person name="Li W."/>
            <person name="Guo W."/>
            <person name="Chen H."/>
            <person name="Zhou L."/>
            <person name="Ni X."/>
            <person name="Tian J."/>
            <person name="Zhou Y."/>
            <person name="Sheng Y."/>
            <person name="Liu T."/>
            <person name="Pan Y."/>
            <person name="Xia L."/>
            <person name="Li J."/>
            <person name="Zhao F."/>
            <person name="Cao W."/>
        </authorList>
    </citation>
    <scope>NUCLEOTIDE SEQUENCE</scope>
    <source>
        <strain evidence="1">Hyas-2018</strain>
    </source>
</reference>
<organism evidence="1 2">
    <name type="scientific">Hyalomma asiaticum</name>
    <name type="common">Tick</name>
    <dbReference type="NCBI Taxonomy" id="266040"/>
    <lineage>
        <taxon>Eukaryota</taxon>
        <taxon>Metazoa</taxon>
        <taxon>Ecdysozoa</taxon>
        <taxon>Arthropoda</taxon>
        <taxon>Chelicerata</taxon>
        <taxon>Arachnida</taxon>
        <taxon>Acari</taxon>
        <taxon>Parasitiformes</taxon>
        <taxon>Ixodida</taxon>
        <taxon>Ixodoidea</taxon>
        <taxon>Ixodidae</taxon>
        <taxon>Hyalomminae</taxon>
        <taxon>Hyalomma</taxon>
    </lineage>
</organism>
<comment type="caution">
    <text evidence="1">The sequence shown here is derived from an EMBL/GenBank/DDBJ whole genome shotgun (WGS) entry which is preliminary data.</text>
</comment>
<dbReference type="Proteomes" id="UP000821845">
    <property type="component" value="Chromosome 4"/>
</dbReference>